<evidence type="ECO:0000256" key="1">
    <source>
        <dbReference type="SAM" id="MobiDB-lite"/>
    </source>
</evidence>
<evidence type="ECO:0000313" key="3">
    <source>
        <dbReference type="Proteomes" id="UP000297245"/>
    </source>
</evidence>
<feature type="compositionally biased region" description="Polar residues" evidence="1">
    <location>
        <begin position="70"/>
        <end position="82"/>
    </location>
</feature>
<dbReference type="EMBL" id="ML179330">
    <property type="protein sequence ID" value="THU90597.1"/>
    <property type="molecule type" value="Genomic_DNA"/>
</dbReference>
<dbReference type="Proteomes" id="UP000297245">
    <property type="component" value="Unassembled WGS sequence"/>
</dbReference>
<sequence>MATYGGAKTATTNTLNREINPTTSEIERHTDSELGASRGGNVSAAEHPPNHRGTWEGGRANDDTWEPTPQVENITHPQSQGDSHQRSSLDESTLDFTNPQSLEDSNQRSEQILEQHEYINPQSLDVPNILDREEMDIQDPTYPQSLEEPDPRSLYITSQTPAKH</sequence>
<name>A0A4S8LMW2_DENBC</name>
<gene>
    <name evidence="2" type="ORF">K435DRAFT_864167</name>
</gene>
<feature type="compositionally biased region" description="Polar residues" evidence="1">
    <location>
        <begin position="155"/>
        <end position="164"/>
    </location>
</feature>
<accession>A0A4S8LMW2</accession>
<keyword evidence="3" id="KW-1185">Reference proteome</keyword>
<feature type="region of interest" description="Disordered" evidence="1">
    <location>
        <begin position="1"/>
        <end position="164"/>
    </location>
</feature>
<feature type="compositionally biased region" description="Basic and acidic residues" evidence="1">
    <location>
        <begin position="105"/>
        <end position="117"/>
    </location>
</feature>
<evidence type="ECO:0000313" key="2">
    <source>
        <dbReference type="EMBL" id="THU90597.1"/>
    </source>
</evidence>
<dbReference type="AlphaFoldDB" id="A0A4S8LMW2"/>
<organism evidence="2 3">
    <name type="scientific">Dendrothele bispora (strain CBS 962.96)</name>
    <dbReference type="NCBI Taxonomy" id="1314807"/>
    <lineage>
        <taxon>Eukaryota</taxon>
        <taxon>Fungi</taxon>
        <taxon>Dikarya</taxon>
        <taxon>Basidiomycota</taxon>
        <taxon>Agaricomycotina</taxon>
        <taxon>Agaricomycetes</taxon>
        <taxon>Agaricomycetidae</taxon>
        <taxon>Agaricales</taxon>
        <taxon>Agaricales incertae sedis</taxon>
        <taxon>Dendrothele</taxon>
    </lineage>
</organism>
<proteinExistence type="predicted"/>
<reference evidence="2 3" key="1">
    <citation type="journal article" date="2019" name="Nat. Ecol. Evol.">
        <title>Megaphylogeny resolves global patterns of mushroom evolution.</title>
        <authorList>
            <person name="Varga T."/>
            <person name="Krizsan K."/>
            <person name="Foldi C."/>
            <person name="Dima B."/>
            <person name="Sanchez-Garcia M."/>
            <person name="Sanchez-Ramirez S."/>
            <person name="Szollosi G.J."/>
            <person name="Szarkandi J.G."/>
            <person name="Papp V."/>
            <person name="Albert L."/>
            <person name="Andreopoulos W."/>
            <person name="Angelini C."/>
            <person name="Antonin V."/>
            <person name="Barry K.W."/>
            <person name="Bougher N.L."/>
            <person name="Buchanan P."/>
            <person name="Buyck B."/>
            <person name="Bense V."/>
            <person name="Catcheside P."/>
            <person name="Chovatia M."/>
            <person name="Cooper J."/>
            <person name="Damon W."/>
            <person name="Desjardin D."/>
            <person name="Finy P."/>
            <person name="Geml J."/>
            <person name="Haridas S."/>
            <person name="Hughes K."/>
            <person name="Justo A."/>
            <person name="Karasinski D."/>
            <person name="Kautmanova I."/>
            <person name="Kiss B."/>
            <person name="Kocsube S."/>
            <person name="Kotiranta H."/>
            <person name="LaButti K.M."/>
            <person name="Lechner B.E."/>
            <person name="Liimatainen K."/>
            <person name="Lipzen A."/>
            <person name="Lukacs Z."/>
            <person name="Mihaltcheva S."/>
            <person name="Morgado L.N."/>
            <person name="Niskanen T."/>
            <person name="Noordeloos M.E."/>
            <person name="Ohm R.A."/>
            <person name="Ortiz-Santana B."/>
            <person name="Ovrebo C."/>
            <person name="Racz N."/>
            <person name="Riley R."/>
            <person name="Savchenko A."/>
            <person name="Shiryaev A."/>
            <person name="Soop K."/>
            <person name="Spirin V."/>
            <person name="Szebenyi C."/>
            <person name="Tomsovsky M."/>
            <person name="Tulloss R.E."/>
            <person name="Uehling J."/>
            <person name="Grigoriev I.V."/>
            <person name="Vagvolgyi C."/>
            <person name="Papp T."/>
            <person name="Martin F.M."/>
            <person name="Miettinen O."/>
            <person name="Hibbett D.S."/>
            <person name="Nagy L.G."/>
        </authorList>
    </citation>
    <scope>NUCLEOTIDE SEQUENCE [LARGE SCALE GENOMIC DNA]</scope>
    <source>
        <strain evidence="2 3">CBS 962.96</strain>
    </source>
</reference>
<feature type="compositionally biased region" description="Polar residues" evidence="1">
    <location>
        <begin position="90"/>
        <end position="104"/>
    </location>
</feature>
<feature type="compositionally biased region" description="Polar residues" evidence="1">
    <location>
        <begin position="9"/>
        <end position="24"/>
    </location>
</feature>
<protein>
    <submittedName>
        <fullName evidence="2">Uncharacterized protein</fullName>
    </submittedName>
</protein>